<evidence type="ECO:0000256" key="3">
    <source>
        <dbReference type="ARBA" id="ARBA00022989"/>
    </source>
</evidence>
<dbReference type="PANTHER" id="PTHR31679:SF2">
    <property type="entry name" value="PEROXISOMAL MEMBRANE PROTEIN PEX30-RELATED"/>
    <property type="match status" value="1"/>
</dbReference>
<dbReference type="GO" id="GO:0005778">
    <property type="term" value="C:peroxisomal membrane"/>
    <property type="evidence" value="ECO:0007669"/>
    <property type="project" value="UniProtKB-ARBA"/>
</dbReference>
<evidence type="ECO:0000259" key="7">
    <source>
        <dbReference type="SMART" id="SM00693"/>
    </source>
</evidence>
<dbReference type="GO" id="GO:0007031">
    <property type="term" value="P:peroxisome organization"/>
    <property type="evidence" value="ECO:0007669"/>
    <property type="project" value="TreeGrafter"/>
</dbReference>
<feature type="compositionally biased region" description="Polar residues" evidence="5">
    <location>
        <begin position="437"/>
        <end position="450"/>
    </location>
</feature>
<feature type="transmembrane region" description="Helical" evidence="6">
    <location>
        <begin position="209"/>
        <end position="227"/>
    </location>
</feature>
<keyword evidence="9" id="KW-1185">Reference proteome</keyword>
<evidence type="ECO:0000313" key="8">
    <source>
        <dbReference type="EMBL" id="KAF5855495.1"/>
    </source>
</evidence>
<feature type="region of interest" description="Disordered" evidence="5">
    <location>
        <begin position="436"/>
        <end position="585"/>
    </location>
</feature>
<evidence type="ECO:0000256" key="2">
    <source>
        <dbReference type="ARBA" id="ARBA00022692"/>
    </source>
</evidence>
<dbReference type="InterPro" id="IPR006614">
    <property type="entry name" value="Peroxin/Ferlin"/>
</dbReference>
<keyword evidence="4 6" id="KW-0472">Membrane</keyword>
<feature type="compositionally biased region" description="Low complexity" evidence="5">
    <location>
        <begin position="532"/>
        <end position="562"/>
    </location>
</feature>
<dbReference type="Proteomes" id="UP000541154">
    <property type="component" value="Unassembled WGS sequence"/>
</dbReference>
<feature type="compositionally biased region" description="Basic and acidic residues" evidence="5">
    <location>
        <begin position="453"/>
        <end position="464"/>
    </location>
</feature>
<name>A0A8H6E268_PETAA</name>
<feature type="domain" description="Peroxin/Ferlin" evidence="7">
    <location>
        <begin position="312"/>
        <end position="380"/>
    </location>
</feature>
<feature type="transmembrane region" description="Helical" evidence="6">
    <location>
        <begin position="108"/>
        <end position="134"/>
    </location>
</feature>
<dbReference type="EMBL" id="SPNV01000425">
    <property type="protein sequence ID" value="KAF5855495.1"/>
    <property type="molecule type" value="Genomic_DNA"/>
</dbReference>
<feature type="compositionally biased region" description="Basic and acidic residues" evidence="5">
    <location>
        <begin position="571"/>
        <end position="585"/>
    </location>
</feature>
<accession>A0A8H6E268</accession>
<evidence type="ECO:0000256" key="1">
    <source>
        <dbReference type="ARBA" id="ARBA00004127"/>
    </source>
</evidence>
<dbReference type="PANTHER" id="PTHR31679">
    <property type="entry name" value="PEROXISOMAL MEMBRANE PROTEIN PEX30-RELATED"/>
    <property type="match status" value="1"/>
</dbReference>
<dbReference type="SMART" id="SM00693">
    <property type="entry name" value="DysFN"/>
    <property type="match status" value="1"/>
</dbReference>
<protein>
    <submittedName>
        <fullName evidence="8">Peroxisome- protein</fullName>
    </submittedName>
</protein>
<sequence length="612" mass="67580">MAALDDIPWIDSMAPSTSAQDHADSQPPTVAAFSPTTISGSSLASRQRSSIIVHRKSPLLVATPPPITRALAYSHPFILPLNKLAGLLTWTSDDAWQSFLLVSTFWTIVLYGDAIILWAGPPLLVVGLILGMYWRRYSPLSTRSISGEKPAHQRAPSESSLRHHDSLDEIVETMRTFTTRCNILLEPFLELTDFLSTQRTATSATTRPALTTLFFRILFVTPIWIALTLPPVHLITTRRVILIMGTIILTYHSRPARVSRVILWRSLTVRRICSLITGLSFSLNVDKSPSSRTQSHGHAASIATRRRGESSGVRFTFILYENQRRWLGIGWTYSLFPNERAAWTDEHLNAVPSKQEFELPEVQSGNAKWRWVPGSEWHIDGVDDASGKAATKTTDGRGWIYYDNKWNDGRRGQDGWDRYTRRRKWCRDAELVEVTPTADSTSVEATSGLTQALEREREGRRESGNLDASTVDADSESLAGSTSSNTRRRRWFGNSKTVSDRTSSISSALPASNNNSSVDLGRITSATNSSRPGKSASKPISIPSSQKLSSSHSSGSGSFGREGSVHGSAAHSDRSARDKEIAHSQDRLDRWGARATGGVAFENGITKCRAGF</sequence>
<dbReference type="Pfam" id="PF06398">
    <property type="entry name" value="Pex24p"/>
    <property type="match status" value="1"/>
</dbReference>
<gene>
    <name evidence="8" type="primary">PEX30</name>
    <name evidence="8" type="ORF">ETB97_009103</name>
</gene>
<dbReference type="GO" id="GO:0012505">
    <property type="term" value="C:endomembrane system"/>
    <property type="evidence" value="ECO:0007669"/>
    <property type="project" value="UniProtKB-SubCell"/>
</dbReference>
<proteinExistence type="predicted"/>
<dbReference type="InterPro" id="IPR010482">
    <property type="entry name" value="TECPR1-like_DysF"/>
</dbReference>
<comment type="subcellular location">
    <subcellularLocation>
        <location evidence="1">Endomembrane system</location>
        <topology evidence="1">Multi-pass membrane protein</topology>
    </subcellularLocation>
</comment>
<feature type="compositionally biased region" description="Low complexity" evidence="5">
    <location>
        <begin position="503"/>
        <end position="517"/>
    </location>
</feature>
<evidence type="ECO:0000256" key="5">
    <source>
        <dbReference type="SAM" id="MobiDB-lite"/>
    </source>
</evidence>
<keyword evidence="2 6" id="KW-0812">Transmembrane</keyword>
<evidence type="ECO:0000256" key="4">
    <source>
        <dbReference type="ARBA" id="ARBA00023136"/>
    </source>
</evidence>
<comment type="caution">
    <text evidence="8">The sequence shown here is derived from an EMBL/GenBank/DDBJ whole genome shotgun (WGS) entry which is preliminary data.</text>
</comment>
<dbReference type="InterPro" id="IPR052646">
    <property type="entry name" value="Peroxisomal_PEX28-32"/>
</dbReference>
<reference evidence="8 9" key="1">
    <citation type="submission" date="2019-04" db="EMBL/GenBank/DDBJ databases">
        <title>Aspergillus burnettii sp. nov., novel species from soil in southeast Queensland.</title>
        <authorList>
            <person name="Gilchrist C.L.M."/>
            <person name="Pitt J.I."/>
            <person name="Lange L."/>
            <person name="Lacey H.J."/>
            <person name="Vuong D."/>
            <person name="Midgley D.J."/>
            <person name="Greenfield P."/>
            <person name="Bradbury M."/>
            <person name="Lacey E."/>
            <person name="Busk P.K."/>
            <person name="Pilgaard B."/>
            <person name="Chooi Y.H."/>
            <person name="Piggott A.M."/>
        </authorList>
    </citation>
    <scope>NUCLEOTIDE SEQUENCE [LARGE SCALE GENOMIC DNA]</scope>
    <source>
        <strain evidence="8 9">FRR 5400</strain>
    </source>
</reference>
<evidence type="ECO:0000313" key="9">
    <source>
        <dbReference type="Proteomes" id="UP000541154"/>
    </source>
</evidence>
<evidence type="ECO:0000256" key="6">
    <source>
        <dbReference type="SAM" id="Phobius"/>
    </source>
</evidence>
<organism evidence="8 9">
    <name type="scientific">Petromyces alliaceus</name>
    <name type="common">Aspergillus alliaceus</name>
    <dbReference type="NCBI Taxonomy" id="209559"/>
    <lineage>
        <taxon>Eukaryota</taxon>
        <taxon>Fungi</taxon>
        <taxon>Dikarya</taxon>
        <taxon>Ascomycota</taxon>
        <taxon>Pezizomycotina</taxon>
        <taxon>Eurotiomycetes</taxon>
        <taxon>Eurotiomycetidae</taxon>
        <taxon>Eurotiales</taxon>
        <taxon>Aspergillaceae</taxon>
        <taxon>Aspergillus</taxon>
        <taxon>Aspergillus subgen. Circumdati</taxon>
    </lineage>
</organism>
<keyword evidence="3 6" id="KW-1133">Transmembrane helix</keyword>
<dbReference type="AlphaFoldDB" id="A0A8H6E268"/>